<evidence type="ECO:0000256" key="1">
    <source>
        <dbReference type="ARBA" id="ARBA00022741"/>
    </source>
</evidence>
<dbReference type="PROSITE" id="PS50011">
    <property type="entry name" value="PROTEIN_KINASE_DOM"/>
    <property type="match status" value="1"/>
</dbReference>
<feature type="compositionally biased region" description="Polar residues" evidence="4">
    <location>
        <begin position="1"/>
        <end position="11"/>
    </location>
</feature>
<dbReference type="AlphaFoldDB" id="A0AAD5UPP1"/>
<accession>A0AAD5UPP1</accession>
<evidence type="ECO:0000313" key="7">
    <source>
        <dbReference type="Proteomes" id="UP001212997"/>
    </source>
</evidence>
<dbReference type="InterPro" id="IPR000719">
    <property type="entry name" value="Prot_kinase_dom"/>
</dbReference>
<feature type="compositionally biased region" description="Polar residues" evidence="4">
    <location>
        <begin position="39"/>
        <end position="51"/>
    </location>
</feature>
<dbReference type="GO" id="GO:0045719">
    <property type="term" value="P:negative regulation of glycogen biosynthetic process"/>
    <property type="evidence" value="ECO:0007669"/>
    <property type="project" value="TreeGrafter"/>
</dbReference>
<protein>
    <recommendedName>
        <fullName evidence="5">Protein kinase domain-containing protein</fullName>
    </recommendedName>
</protein>
<evidence type="ECO:0000256" key="2">
    <source>
        <dbReference type="ARBA" id="ARBA00022840"/>
    </source>
</evidence>
<dbReference type="PROSITE" id="PS00107">
    <property type="entry name" value="PROTEIN_KINASE_ATP"/>
    <property type="match status" value="1"/>
</dbReference>
<feature type="compositionally biased region" description="Polar residues" evidence="4">
    <location>
        <begin position="357"/>
        <end position="386"/>
    </location>
</feature>
<dbReference type="InterPro" id="IPR008271">
    <property type="entry name" value="Ser/Thr_kinase_AS"/>
</dbReference>
<reference evidence="6" key="1">
    <citation type="submission" date="2022-07" db="EMBL/GenBank/DDBJ databases">
        <title>Genome Sequence of Physisporinus lineatus.</title>
        <authorList>
            <person name="Buettner E."/>
        </authorList>
    </citation>
    <scope>NUCLEOTIDE SEQUENCE</scope>
    <source>
        <strain evidence="6">VT162</strain>
    </source>
</reference>
<dbReference type="Pfam" id="PF00069">
    <property type="entry name" value="Pkinase"/>
    <property type="match status" value="2"/>
</dbReference>
<dbReference type="SMART" id="SM00220">
    <property type="entry name" value="S_TKc"/>
    <property type="match status" value="1"/>
</dbReference>
<feature type="region of interest" description="Disordered" evidence="4">
    <location>
        <begin position="1"/>
        <end position="77"/>
    </location>
</feature>
<keyword evidence="2 3" id="KW-0067">ATP-binding</keyword>
<gene>
    <name evidence="6" type="ORF">NLI96_g12649</name>
</gene>
<dbReference type="GO" id="GO:0004674">
    <property type="term" value="F:protein serine/threonine kinase activity"/>
    <property type="evidence" value="ECO:0007669"/>
    <property type="project" value="TreeGrafter"/>
</dbReference>
<organism evidence="6 7">
    <name type="scientific">Meripilus lineatus</name>
    <dbReference type="NCBI Taxonomy" id="2056292"/>
    <lineage>
        <taxon>Eukaryota</taxon>
        <taxon>Fungi</taxon>
        <taxon>Dikarya</taxon>
        <taxon>Basidiomycota</taxon>
        <taxon>Agaricomycotina</taxon>
        <taxon>Agaricomycetes</taxon>
        <taxon>Polyporales</taxon>
        <taxon>Meripilaceae</taxon>
        <taxon>Meripilus</taxon>
    </lineage>
</organism>
<comment type="caution">
    <text evidence="6">The sequence shown here is derived from an EMBL/GenBank/DDBJ whole genome shotgun (WGS) entry which is preliminary data.</text>
</comment>
<feature type="binding site" evidence="3">
    <location>
        <position position="290"/>
    </location>
    <ligand>
        <name>ATP</name>
        <dbReference type="ChEBI" id="CHEBI:30616"/>
    </ligand>
</feature>
<feature type="region of interest" description="Disordered" evidence="4">
    <location>
        <begin position="357"/>
        <end position="392"/>
    </location>
</feature>
<evidence type="ECO:0000259" key="5">
    <source>
        <dbReference type="PROSITE" id="PS50011"/>
    </source>
</evidence>
<feature type="domain" description="Protein kinase" evidence="5">
    <location>
        <begin position="257"/>
        <end position="632"/>
    </location>
</feature>
<dbReference type="InterPro" id="IPR011009">
    <property type="entry name" value="Kinase-like_dom_sf"/>
</dbReference>
<evidence type="ECO:0000256" key="4">
    <source>
        <dbReference type="SAM" id="MobiDB-lite"/>
    </source>
</evidence>
<name>A0AAD5UPP1_9APHY</name>
<dbReference type="GO" id="GO:0005634">
    <property type="term" value="C:nucleus"/>
    <property type="evidence" value="ECO:0007669"/>
    <property type="project" value="TreeGrafter"/>
</dbReference>
<keyword evidence="1 3" id="KW-0547">Nucleotide-binding</keyword>
<evidence type="ECO:0000256" key="3">
    <source>
        <dbReference type="PROSITE-ProRule" id="PRU10141"/>
    </source>
</evidence>
<keyword evidence="7" id="KW-1185">Reference proteome</keyword>
<proteinExistence type="predicted"/>
<dbReference type="SUPFAM" id="SSF56112">
    <property type="entry name" value="Protein kinase-like (PK-like)"/>
    <property type="match status" value="2"/>
</dbReference>
<dbReference type="Gene3D" id="3.30.200.20">
    <property type="entry name" value="Phosphorylase Kinase, domain 1"/>
    <property type="match status" value="1"/>
</dbReference>
<dbReference type="PANTHER" id="PTHR24346:SF72">
    <property type="entry name" value="CAMK PROTEIN KINASE"/>
    <property type="match status" value="1"/>
</dbReference>
<dbReference type="GO" id="GO:0005829">
    <property type="term" value="C:cytosol"/>
    <property type="evidence" value="ECO:0007669"/>
    <property type="project" value="TreeGrafter"/>
</dbReference>
<dbReference type="Gene3D" id="1.10.510.10">
    <property type="entry name" value="Transferase(Phosphotransferase) domain 1"/>
    <property type="match status" value="1"/>
</dbReference>
<sequence>MCPSTQATGSSPDFGYLSPPIDNCDGSSEDGDTLRTPLTEHTSQQPDVFQSHQHDYPTSFHDDPYHPSADSGGQFNLDLPNLNNPGQETPSFSSVTSLMIQTPEKLPETHPHMNSFFAFSSPPSNALDLANASLEFSQYAVPLAPEYNVPQLSSDTSTEIPDILASFAPQNESETSSLSLMELPLPSLSVSLDSFDTSQDNNILCDAESLLLAPVQDHLAQPQITNGPDDLLMLKGRMYSPRFPSGHTLNPFFVRTYHLGDELGAGGYGFVMTAWHRTGLYEVAVKFIIKEKIPEHAWWEDEMLGRIPTEVMVMSLVNHDNIVKCLDLFEDDVYFYLVQELHGTPWVSRKKASKQSSAPGKLLAQSSPALSTPVLTPSPSTESTVGSLPATPYPETVEYTGGAPLELQVRSPHPTPQTQAMNLLKDENQGDKKDLQAERFLRPSPSIGIRPNFSRRPSYDLFECIEQSKHKRLSENQARYIFAQVVEAVYYLNSQGITHCDIKDENIVIDSELKVKLIDFGSAVISDPTLPPPYYTLFFGTTAYAASEILLKKSYRSAPAEIWTLGVLLSYLLTGHSPFPTEEDAIEGRIVIRERSGSGRISRAAVGLMGRCLEKDPERRADVGEVRGHRWLAGALERGEGVNVEC</sequence>
<dbReference type="InterPro" id="IPR017441">
    <property type="entry name" value="Protein_kinase_ATP_BS"/>
</dbReference>
<dbReference type="GO" id="GO:0035556">
    <property type="term" value="P:intracellular signal transduction"/>
    <property type="evidence" value="ECO:0007669"/>
    <property type="project" value="TreeGrafter"/>
</dbReference>
<dbReference type="Proteomes" id="UP001212997">
    <property type="component" value="Unassembled WGS sequence"/>
</dbReference>
<dbReference type="PROSITE" id="PS00108">
    <property type="entry name" value="PROTEIN_KINASE_ST"/>
    <property type="match status" value="1"/>
</dbReference>
<evidence type="ECO:0000313" key="6">
    <source>
        <dbReference type="EMBL" id="KAJ3474106.1"/>
    </source>
</evidence>
<feature type="compositionally biased region" description="Basic and acidic residues" evidence="4">
    <location>
        <begin position="52"/>
        <end position="65"/>
    </location>
</feature>
<dbReference type="FunFam" id="3.30.200.20:FF:000314">
    <property type="entry name" value="Serine/threonine protein kinase"/>
    <property type="match status" value="1"/>
</dbReference>
<dbReference type="GO" id="GO:0005524">
    <property type="term" value="F:ATP binding"/>
    <property type="evidence" value="ECO:0007669"/>
    <property type="project" value="UniProtKB-UniRule"/>
</dbReference>
<dbReference type="PANTHER" id="PTHR24346">
    <property type="entry name" value="MAP/MICROTUBULE AFFINITY-REGULATING KINASE"/>
    <property type="match status" value="1"/>
</dbReference>
<dbReference type="EMBL" id="JANAWD010001151">
    <property type="protein sequence ID" value="KAJ3474106.1"/>
    <property type="molecule type" value="Genomic_DNA"/>
</dbReference>